<keyword evidence="1" id="KW-0812">Transmembrane</keyword>
<dbReference type="PANTHER" id="PTHR10098">
    <property type="entry name" value="RAPSYN-RELATED"/>
    <property type="match status" value="1"/>
</dbReference>
<organism evidence="3">
    <name type="scientific">hydrothermal vent metagenome</name>
    <dbReference type="NCBI Taxonomy" id="652676"/>
    <lineage>
        <taxon>unclassified sequences</taxon>
        <taxon>metagenomes</taxon>
        <taxon>ecological metagenomes</taxon>
    </lineage>
</organism>
<gene>
    <name evidence="3" type="ORF">MNBD_BACTEROID02-358</name>
</gene>
<dbReference type="InterPro" id="IPR011990">
    <property type="entry name" value="TPR-like_helical_dom_sf"/>
</dbReference>
<sequence length="1076" mass="124126">MYTLKQISFVLFIFIQFSFAQGNKFSGTKLIDNYLSTKLFKKADSILQLQVNELKSKQLYDSLVNYTYYVGKIALKLSDTKKATNKILKFVNYIKSSTNSPIILRQLYIELASFYELIGNPEKAYQYNLTALDYTSKIKEATGEDYGLIYGNLGTLSKRKGNISLALQHHKKALEYYESYPGSNKENLQIVYNSLGGMMWYSTKIDSALYYYNKAEKVLKLLEQTPINKYYRPALIQNNISAIYSSQGNVKKSMKTMENAISNLNAFIKSDGEDAKKESAKKFLFQNIENYAGIYKDIGDYKKAKELLSYSYTKKKKYFNPDSPELFKTKILMGQIHLALKEYDVANKYLDSGITHINRIPGEFYFWNADAHYYKATVNDELGAIDVASGFYEKGQLLYEKALQGTYDEIYLEFITRASYFYAKNGNRKRALDMAYKAYDYVVKNQGEKTLFEFQQVLNLGEIYYELEDYNLALEKSIQSLSLLKDPVFFRNEQSDSIHVAFQKPQAILLKVKSEYQLNKDKDTNFLKQQLKEIQEAIAVLEQRKSYIGEENNLSILIADNNAIFEFAKKTSLELFFKTNKEKYLNNVISIHESSLYSRIRSRLNNNASAIFKHIPEHILLQEKTIQEKIKNSANIQNDIDVFFEATKKWKNYLDTLKKKYPKYYKLRFASLSEPLDNINSKIPINTSVVRYIYVNEKLYAILINNTTKQIFSLNQDNNLGEKINSLQNGLISIAKASELLNNLYNSLWKPFEDKINTKHVIIIPDRELFNLSFETLTPQPIKNYKGLVNNSLLSNYIISYNYSLLLIDKDKKVIEYDKNFVAFVPEFNDQMKQNYKISIKDSLTLDKTYLTLLPQPFSIDLAKFSSKYFSGDSFLNEKSTKKIFENSAKEHKIIHIGTHAESNNISPELSRLIFAKNISDENLEENNSLYTYEIYNYNLSSNLAILTACETGKPTYQAGEGMISLAHAFNYAGSESILTSLWKIDEQSSTKIVELFYNNISKGLPKDEALQLAKLSYIKIAEGRTVSPQYWAGLVLIGDASPIVIASSKIWIYWILGVSLLFLIGYYFYKRKPTK</sequence>
<evidence type="ECO:0000259" key="2">
    <source>
        <dbReference type="Pfam" id="PF12770"/>
    </source>
</evidence>
<dbReference type="Gene3D" id="1.25.40.10">
    <property type="entry name" value="Tetratricopeptide repeat domain"/>
    <property type="match status" value="3"/>
</dbReference>
<keyword evidence="1" id="KW-0472">Membrane</keyword>
<dbReference type="InterPro" id="IPR024983">
    <property type="entry name" value="CHAT_dom"/>
</dbReference>
<feature type="domain" description="CHAT" evidence="2">
    <location>
        <begin position="739"/>
        <end position="1040"/>
    </location>
</feature>
<protein>
    <recommendedName>
        <fullName evidence="2">CHAT domain-containing protein</fullName>
    </recommendedName>
</protein>
<keyword evidence="1" id="KW-1133">Transmembrane helix</keyword>
<proteinExistence type="predicted"/>
<dbReference type="SUPFAM" id="SSF48452">
    <property type="entry name" value="TPR-like"/>
    <property type="match status" value="3"/>
</dbReference>
<dbReference type="SMART" id="SM00028">
    <property type="entry name" value="TPR"/>
    <property type="match status" value="5"/>
</dbReference>
<dbReference type="AlphaFoldDB" id="A0A3B0QQW0"/>
<evidence type="ECO:0000256" key="1">
    <source>
        <dbReference type="SAM" id="Phobius"/>
    </source>
</evidence>
<name>A0A3B0QQW0_9ZZZZ</name>
<feature type="transmembrane region" description="Helical" evidence="1">
    <location>
        <begin position="1052"/>
        <end position="1070"/>
    </location>
</feature>
<reference evidence="3" key="1">
    <citation type="submission" date="2018-06" db="EMBL/GenBank/DDBJ databases">
        <authorList>
            <person name="Zhirakovskaya E."/>
        </authorList>
    </citation>
    <scope>NUCLEOTIDE SEQUENCE</scope>
</reference>
<dbReference type="InterPro" id="IPR019734">
    <property type="entry name" value="TPR_rpt"/>
</dbReference>
<evidence type="ECO:0000313" key="3">
    <source>
        <dbReference type="EMBL" id="VAV82499.1"/>
    </source>
</evidence>
<dbReference type="Pfam" id="PF13424">
    <property type="entry name" value="TPR_12"/>
    <property type="match status" value="1"/>
</dbReference>
<accession>A0A3B0QQW0</accession>
<dbReference type="EMBL" id="UOEB01000010">
    <property type="protein sequence ID" value="VAV82499.1"/>
    <property type="molecule type" value="Genomic_DNA"/>
</dbReference>
<dbReference type="Pfam" id="PF12770">
    <property type="entry name" value="CHAT"/>
    <property type="match status" value="1"/>
</dbReference>